<reference evidence="2" key="2">
    <citation type="submission" date="2024-03" db="EMBL/GenBank/DDBJ databases">
        <authorList>
            <person name="Ni Y."/>
            <person name="Xu T."/>
            <person name="Yan S."/>
            <person name="Chen L."/>
            <person name="Wang Y."/>
        </authorList>
    </citation>
    <scope>NUCLEOTIDE SEQUENCE</scope>
    <source>
        <strain evidence="2">NTT1</strain>
        <strain evidence="1">NTT2</strain>
    </source>
</reference>
<dbReference type="EMBL" id="BK067791">
    <property type="protein sequence ID" value="DBA52169.1"/>
    <property type="molecule type" value="Genomic_DNA"/>
</dbReference>
<evidence type="ECO:0000313" key="1">
    <source>
        <dbReference type="EMBL" id="DBA51732.1"/>
    </source>
</evidence>
<dbReference type="EMBL" id="BK067783">
    <property type="protein sequence ID" value="DBA51732.1"/>
    <property type="molecule type" value="Genomic_DNA"/>
</dbReference>
<accession>A0AAT9JAX5</accession>
<name>A0AAT9JAX5_9VIRU</name>
<protein>
    <submittedName>
        <fullName evidence="2">ORF28</fullName>
    </submittedName>
    <submittedName>
        <fullName evidence="1">ORF33</fullName>
    </submittedName>
</protein>
<organism evidence="2">
    <name type="scientific">Nitrosopumilaceae spindle-shaped virus</name>
    <dbReference type="NCBI Taxonomy" id="3065433"/>
    <lineage>
        <taxon>Viruses</taxon>
    </lineage>
</organism>
<evidence type="ECO:0000313" key="2">
    <source>
        <dbReference type="EMBL" id="DBA52169.1"/>
    </source>
</evidence>
<proteinExistence type="predicted"/>
<reference evidence="2" key="1">
    <citation type="journal article" date="2024" name="Environ. Microbiol. Rep.">
        <title>Hiding in plain sight: The discovery of complete genomes of 11 hypothetical spindle-shaped viruses that putatively infect mesophilic ammonia-oxidizing archaea.</title>
        <authorList>
            <person name="Ni Y."/>
            <person name="Xu T."/>
            <person name="Yan S."/>
            <person name="Chen L."/>
            <person name="Wang Y."/>
        </authorList>
    </citation>
    <scope>NUCLEOTIDE SEQUENCE</scope>
    <source>
        <strain evidence="2">NTT1</strain>
        <strain evidence="1">NTT2</strain>
    </source>
</reference>
<sequence length="47" mass="5604">MSGARLTYYDPDLKYTTNCFQGRHKKCHGNFGRCECECHKRYNNDNQ</sequence>